<evidence type="ECO:0000313" key="2">
    <source>
        <dbReference type="Proteomes" id="UP000036958"/>
    </source>
</evidence>
<proteinExistence type="predicted"/>
<gene>
    <name evidence="1" type="ORF">NC99_04740</name>
</gene>
<protein>
    <submittedName>
        <fullName evidence="1">Uncharacterized protein</fullName>
    </submittedName>
</protein>
<sequence length="39" mass="4227">MDSNGKLSGQARARNQLYACAGYELASKNSSHEEVICSH</sequence>
<accession>A0A0L8VEI8</accession>
<keyword evidence="2" id="KW-1185">Reference proteome</keyword>
<evidence type="ECO:0000313" key="1">
    <source>
        <dbReference type="EMBL" id="KOH46758.1"/>
    </source>
</evidence>
<dbReference type="AlphaFoldDB" id="A0A0L8VEI8"/>
<organism evidence="1 2">
    <name type="scientific">Sunxiuqinia dokdonensis</name>
    <dbReference type="NCBI Taxonomy" id="1409788"/>
    <lineage>
        <taxon>Bacteria</taxon>
        <taxon>Pseudomonadati</taxon>
        <taxon>Bacteroidota</taxon>
        <taxon>Bacteroidia</taxon>
        <taxon>Marinilabiliales</taxon>
        <taxon>Prolixibacteraceae</taxon>
        <taxon>Sunxiuqinia</taxon>
    </lineage>
</organism>
<name>A0A0L8VEI8_9BACT</name>
<dbReference type="Proteomes" id="UP000036958">
    <property type="component" value="Unassembled WGS sequence"/>
</dbReference>
<dbReference type="EMBL" id="LGIA01000022">
    <property type="protein sequence ID" value="KOH46758.1"/>
    <property type="molecule type" value="Genomic_DNA"/>
</dbReference>
<dbReference type="STRING" id="1409788.NC99_04740"/>
<comment type="caution">
    <text evidence="1">The sequence shown here is derived from an EMBL/GenBank/DDBJ whole genome shotgun (WGS) entry which is preliminary data.</text>
</comment>
<reference evidence="2" key="1">
    <citation type="submission" date="2015-07" db="EMBL/GenBank/DDBJ databases">
        <title>Genome sequencing of Sunxiuqinia dokdonensis strain SK.</title>
        <authorList>
            <person name="Ahn S."/>
            <person name="Kim B.-C."/>
        </authorList>
    </citation>
    <scope>NUCLEOTIDE SEQUENCE [LARGE SCALE GENOMIC DNA]</scope>
    <source>
        <strain evidence="2">SK</strain>
    </source>
</reference>